<evidence type="ECO:0000259" key="1">
    <source>
        <dbReference type="SMART" id="SM00360"/>
    </source>
</evidence>
<evidence type="ECO:0000313" key="2">
    <source>
        <dbReference type="EMBL" id="VDN56361.1"/>
    </source>
</evidence>
<dbReference type="Proteomes" id="UP000274756">
    <property type="component" value="Unassembled WGS sequence"/>
</dbReference>
<dbReference type="GO" id="GO:0003723">
    <property type="term" value="F:RNA binding"/>
    <property type="evidence" value="ECO:0007669"/>
    <property type="project" value="InterPro"/>
</dbReference>
<accession>A0A0N4U567</accession>
<dbReference type="OrthoDB" id="167718at2759"/>
<dbReference type="InterPro" id="IPR012677">
    <property type="entry name" value="Nucleotide-bd_a/b_plait_sf"/>
</dbReference>
<feature type="domain" description="RRM" evidence="1">
    <location>
        <begin position="100"/>
        <end position="150"/>
    </location>
</feature>
<evidence type="ECO:0000313" key="3">
    <source>
        <dbReference type="Proteomes" id="UP000038040"/>
    </source>
</evidence>
<protein>
    <submittedName>
        <fullName evidence="5">RRM domain-containing protein</fullName>
    </submittedName>
</protein>
<dbReference type="STRING" id="318479.A0A0N4U567"/>
<dbReference type="WBParaSite" id="DME_0000197401-mRNA-1">
    <property type="protein sequence ID" value="DME_0000197401-mRNA-1"/>
    <property type="gene ID" value="DME_0000197401"/>
</dbReference>
<evidence type="ECO:0000313" key="5">
    <source>
        <dbReference type="WBParaSite" id="DME_0000197401-mRNA-1"/>
    </source>
</evidence>
<gene>
    <name evidence="2" type="ORF">DME_LOCUS6334</name>
</gene>
<dbReference type="Gene3D" id="3.30.70.330">
    <property type="match status" value="1"/>
</dbReference>
<dbReference type="InterPro" id="IPR035979">
    <property type="entry name" value="RBD_domain_sf"/>
</dbReference>
<reference evidence="5" key="1">
    <citation type="submission" date="2017-02" db="UniProtKB">
        <authorList>
            <consortium name="WormBaseParasite"/>
        </authorList>
    </citation>
    <scope>IDENTIFICATION</scope>
</reference>
<dbReference type="AlphaFoldDB" id="A0A0N4U567"/>
<name>A0A0N4U567_DRAME</name>
<dbReference type="Proteomes" id="UP000038040">
    <property type="component" value="Unplaced"/>
</dbReference>
<dbReference type="EMBL" id="UYYG01001155">
    <property type="protein sequence ID" value="VDN56361.1"/>
    <property type="molecule type" value="Genomic_DNA"/>
</dbReference>
<dbReference type="CDD" id="cd00590">
    <property type="entry name" value="RRM_SF"/>
    <property type="match status" value="2"/>
</dbReference>
<sequence>MRIFYSSFLKLSFYLVSKEKIFFQLEKKAKVVKQSKNDAKIAAKQSKNDAKSVSQLGIKRKALDESAVTNLNKKAKVQKIFNLDILSEEQRRKEARDKCSLFVAGIPKKTKAQDLKSFFGWLIFADETHCDKAYDAISKQTLKGTPIKVDFCGVKSKMKKETQLPINPLELYISGFPPNTTKEQIFICIHFIFRFCFVTFANEADAKAAFDKGKSLKIGGQPVDVFYARIKKGD</sequence>
<feature type="domain" description="RRM" evidence="1">
    <location>
        <begin position="170"/>
        <end position="226"/>
    </location>
</feature>
<dbReference type="InterPro" id="IPR000504">
    <property type="entry name" value="RRM_dom"/>
</dbReference>
<proteinExistence type="predicted"/>
<dbReference type="SMART" id="SM00360">
    <property type="entry name" value="RRM"/>
    <property type="match status" value="2"/>
</dbReference>
<keyword evidence="4" id="KW-1185">Reference proteome</keyword>
<organism evidence="3 5">
    <name type="scientific">Dracunculus medinensis</name>
    <name type="common">Guinea worm</name>
    <dbReference type="NCBI Taxonomy" id="318479"/>
    <lineage>
        <taxon>Eukaryota</taxon>
        <taxon>Metazoa</taxon>
        <taxon>Ecdysozoa</taxon>
        <taxon>Nematoda</taxon>
        <taxon>Chromadorea</taxon>
        <taxon>Rhabditida</taxon>
        <taxon>Spirurina</taxon>
        <taxon>Dracunculoidea</taxon>
        <taxon>Dracunculidae</taxon>
        <taxon>Dracunculus</taxon>
    </lineage>
</organism>
<reference evidence="2 4" key="2">
    <citation type="submission" date="2018-11" db="EMBL/GenBank/DDBJ databases">
        <authorList>
            <consortium name="Pathogen Informatics"/>
        </authorList>
    </citation>
    <scope>NUCLEOTIDE SEQUENCE [LARGE SCALE GENOMIC DNA]</scope>
</reference>
<evidence type="ECO:0000313" key="4">
    <source>
        <dbReference type="Proteomes" id="UP000274756"/>
    </source>
</evidence>
<dbReference type="SUPFAM" id="SSF54928">
    <property type="entry name" value="RNA-binding domain, RBD"/>
    <property type="match status" value="1"/>
</dbReference>